<evidence type="ECO:0000313" key="11">
    <source>
        <dbReference type="EMBL" id="AEH50172.1"/>
    </source>
</evidence>
<feature type="transmembrane region" description="Helical" evidence="9">
    <location>
        <begin position="106"/>
        <end position="126"/>
    </location>
</feature>
<evidence type="ECO:0000256" key="9">
    <source>
        <dbReference type="SAM" id="Phobius"/>
    </source>
</evidence>
<dbReference type="GO" id="GO:0005886">
    <property type="term" value="C:plasma membrane"/>
    <property type="evidence" value="ECO:0007669"/>
    <property type="project" value="UniProtKB-SubCell"/>
</dbReference>
<proteinExistence type="inferred from homology"/>
<keyword evidence="6 9" id="KW-1133">Transmembrane helix</keyword>
<feature type="transmembrane region" description="Helical" evidence="9">
    <location>
        <begin position="146"/>
        <end position="166"/>
    </location>
</feature>
<dbReference type="STRING" id="688269.Theth_0065"/>
<comment type="similarity">
    <text evidence="8">Belongs to the TRAP transporter small permease family.</text>
</comment>
<sequence precursor="true">MIFRWAPTSRGRVPLNLKRGEKQVNRKDYLLLFEKNAAKILITSMIILVFVSGVARFLKNPINWAVDMSTFMFAWACFFAIDVAWRENKMMAVDLLVRRLPKKAQKVIRIVNYLIISAFMVYLVIWGSQLTYTMRFRRFLGMPAVSYSWVTLSVPVGGCLILRTTIEKIINELKSRNKGDERTC</sequence>
<evidence type="ECO:0000256" key="5">
    <source>
        <dbReference type="ARBA" id="ARBA00022692"/>
    </source>
</evidence>
<dbReference type="HOGENOM" id="CLU_086356_4_0_0"/>
<evidence type="ECO:0000256" key="3">
    <source>
        <dbReference type="ARBA" id="ARBA00022475"/>
    </source>
</evidence>
<keyword evidence="7 9" id="KW-0472">Membrane</keyword>
<evidence type="ECO:0000256" key="4">
    <source>
        <dbReference type="ARBA" id="ARBA00022519"/>
    </source>
</evidence>
<dbReference type="Proteomes" id="UP000006804">
    <property type="component" value="Chromosome"/>
</dbReference>
<dbReference type="PANTHER" id="PTHR35011:SF2">
    <property type="entry name" value="2,3-DIKETO-L-GULONATE TRAP TRANSPORTER SMALL PERMEASE PROTEIN YIAM"/>
    <property type="match status" value="1"/>
</dbReference>
<dbReference type="PATRIC" id="fig|688269.3.peg.66"/>
<reference evidence="11 12" key="1">
    <citation type="submission" date="2010-11" db="EMBL/GenBank/DDBJ databases">
        <title>The complete genome of Thermotoga thermarum DSM 5069.</title>
        <authorList>
            <consortium name="US DOE Joint Genome Institute (JGI-PGF)"/>
            <person name="Lucas S."/>
            <person name="Copeland A."/>
            <person name="Lapidus A."/>
            <person name="Bruce D."/>
            <person name="Goodwin L."/>
            <person name="Pitluck S."/>
            <person name="Kyrpides N."/>
            <person name="Mavromatis K."/>
            <person name="Ivanova N."/>
            <person name="Zeytun A."/>
            <person name="Brettin T."/>
            <person name="Detter J.C."/>
            <person name="Tapia R."/>
            <person name="Han C."/>
            <person name="Land M."/>
            <person name="Hauser L."/>
            <person name="Markowitz V."/>
            <person name="Cheng J.-F."/>
            <person name="Hugenholtz P."/>
            <person name="Woyke T."/>
            <person name="Wu D."/>
            <person name="Spring S."/>
            <person name="Schroeder M."/>
            <person name="Brambilla E."/>
            <person name="Klenk H.-P."/>
            <person name="Eisen J.A."/>
        </authorList>
    </citation>
    <scope>NUCLEOTIDE SEQUENCE [LARGE SCALE GENOMIC DNA]</scope>
    <source>
        <strain evidence="11 12">DSM 5069</strain>
    </source>
</reference>
<dbReference type="AlphaFoldDB" id="F7YU76"/>
<organism evidence="11 12">
    <name type="scientific">Pseudothermotoga thermarum DSM 5069</name>
    <dbReference type="NCBI Taxonomy" id="688269"/>
    <lineage>
        <taxon>Bacteria</taxon>
        <taxon>Thermotogati</taxon>
        <taxon>Thermotogota</taxon>
        <taxon>Thermotogae</taxon>
        <taxon>Thermotogales</taxon>
        <taxon>Thermotogaceae</taxon>
        <taxon>Pseudothermotoga</taxon>
    </lineage>
</organism>
<name>F7YU76_9THEM</name>
<feature type="transmembrane region" description="Helical" evidence="9">
    <location>
        <begin position="64"/>
        <end position="85"/>
    </location>
</feature>
<dbReference type="InterPro" id="IPR007387">
    <property type="entry name" value="TRAP_DctQ"/>
</dbReference>
<keyword evidence="3" id="KW-1003">Cell membrane</keyword>
<keyword evidence="4" id="KW-0997">Cell inner membrane</keyword>
<accession>F7YU76</accession>
<protein>
    <submittedName>
        <fullName evidence="11">Tripartite ATP-independent periplasmic transporter DctQ component</fullName>
    </submittedName>
</protein>
<keyword evidence="5 9" id="KW-0812">Transmembrane</keyword>
<dbReference type="GO" id="GO:0022857">
    <property type="term" value="F:transmembrane transporter activity"/>
    <property type="evidence" value="ECO:0007669"/>
    <property type="project" value="TreeGrafter"/>
</dbReference>
<evidence type="ECO:0000256" key="7">
    <source>
        <dbReference type="ARBA" id="ARBA00023136"/>
    </source>
</evidence>
<keyword evidence="12" id="KW-1185">Reference proteome</keyword>
<evidence type="ECO:0000313" key="12">
    <source>
        <dbReference type="Proteomes" id="UP000006804"/>
    </source>
</evidence>
<feature type="transmembrane region" description="Helical" evidence="9">
    <location>
        <begin position="36"/>
        <end position="58"/>
    </location>
</feature>
<evidence type="ECO:0000256" key="2">
    <source>
        <dbReference type="ARBA" id="ARBA00022448"/>
    </source>
</evidence>
<dbReference type="PANTHER" id="PTHR35011">
    <property type="entry name" value="2,3-DIKETO-L-GULONATE TRAP TRANSPORTER SMALL PERMEASE PROTEIN YIAM"/>
    <property type="match status" value="1"/>
</dbReference>
<dbReference type="KEGG" id="tta:Theth_0065"/>
<dbReference type="Pfam" id="PF04290">
    <property type="entry name" value="DctQ"/>
    <property type="match status" value="1"/>
</dbReference>
<feature type="domain" description="Tripartite ATP-independent periplasmic transporters DctQ component" evidence="10">
    <location>
        <begin position="45"/>
        <end position="173"/>
    </location>
</feature>
<dbReference type="GO" id="GO:0015740">
    <property type="term" value="P:C4-dicarboxylate transport"/>
    <property type="evidence" value="ECO:0007669"/>
    <property type="project" value="TreeGrafter"/>
</dbReference>
<evidence type="ECO:0000256" key="1">
    <source>
        <dbReference type="ARBA" id="ARBA00004429"/>
    </source>
</evidence>
<dbReference type="eggNOG" id="COG3090">
    <property type="taxonomic scope" value="Bacteria"/>
</dbReference>
<comment type="subcellular location">
    <subcellularLocation>
        <location evidence="1">Cell inner membrane</location>
        <topology evidence="1">Multi-pass membrane protein</topology>
    </subcellularLocation>
</comment>
<keyword evidence="2" id="KW-0813">Transport</keyword>
<dbReference type="InterPro" id="IPR055348">
    <property type="entry name" value="DctQ"/>
</dbReference>
<gene>
    <name evidence="11" type="ORF">Theth_0065</name>
</gene>
<evidence type="ECO:0000259" key="10">
    <source>
        <dbReference type="Pfam" id="PF04290"/>
    </source>
</evidence>
<dbReference type="EMBL" id="CP002351">
    <property type="protein sequence ID" value="AEH50172.1"/>
    <property type="molecule type" value="Genomic_DNA"/>
</dbReference>
<evidence type="ECO:0000256" key="8">
    <source>
        <dbReference type="ARBA" id="ARBA00038436"/>
    </source>
</evidence>
<evidence type="ECO:0000256" key="6">
    <source>
        <dbReference type="ARBA" id="ARBA00022989"/>
    </source>
</evidence>